<dbReference type="STRING" id="573501.SAMN04487999_3230"/>
<evidence type="ECO:0000313" key="2">
    <source>
        <dbReference type="EMBL" id="SHI24986.1"/>
    </source>
</evidence>
<dbReference type="OrthoDB" id="1180792at2"/>
<accession>A0A1M5ZLB9</accession>
<dbReference type="RefSeq" id="WP_128755757.1">
    <property type="nucleotide sequence ID" value="NZ_FQXT01000006.1"/>
</dbReference>
<dbReference type="EMBL" id="FQXT01000006">
    <property type="protein sequence ID" value="SHI24986.1"/>
    <property type="molecule type" value="Genomic_DNA"/>
</dbReference>
<reference evidence="1 4" key="3">
    <citation type="submission" date="2018-07" db="EMBL/GenBank/DDBJ databases">
        <title>Leeuwenhoekiella genomics.</title>
        <authorList>
            <person name="Tahon G."/>
            <person name="Willems A."/>
        </authorList>
    </citation>
    <scope>NUCLEOTIDE SEQUENCE [LARGE SCALE GENOMIC DNA]</scope>
    <source>
        <strain evidence="1 4">LMG 24856</strain>
    </source>
</reference>
<dbReference type="Proteomes" id="UP000290037">
    <property type="component" value="Unassembled WGS sequence"/>
</dbReference>
<dbReference type="AlphaFoldDB" id="A0A1M5ZLB9"/>
<dbReference type="Proteomes" id="UP000184240">
    <property type="component" value="Unassembled WGS sequence"/>
</dbReference>
<reference evidence="3" key="2">
    <citation type="submission" date="2016-11" db="EMBL/GenBank/DDBJ databases">
        <authorList>
            <person name="Varghese N."/>
            <person name="Submissions S."/>
        </authorList>
    </citation>
    <scope>NUCLEOTIDE SEQUENCE [LARGE SCALE GENOMIC DNA]</scope>
    <source>
        <strain evidence="3">DSM 19859</strain>
    </source>
</reference>
<gene>
    <name evidence="1" type="ORF">DSM01_3272</name>
    <name evidence="2" type="ORF">SAMN04487999_3230</name>
</gene>
<reference evidence="2" key="1">
    <citation type="submission" date="2016-11" db="EMBL/GenBank/DDBJ databases">
        <authorList>
            <person name="Jaros S."/>
            <person name="Januszkiewicz K."/>
            <person name="Wedrychowicz H."/>
        </authorList>
    </citation>
    <scope>NUCLEOTIDE SEQUENCE [LARGE SCALE GENOMIC DNA]</scope>
    <source>
        <strain evidence="2">DSM 19859</strain>
    </source>
</reference>
<evidence type="ECO:0000313" key="1">
    <source>
        <dbReference type="EMBL" id="RXG26954.1"/>
    </source>
</evidence>
<protein>
    <submittedName>
        <fullName evidence="2">Uncharacterized protein</fullName>
    </submittedName>
</protein>
<name>A0A1M5ZLB9_9FLAO</name>
<keyword evidence="4" id="KW-1185">Reference proteome</keyword>
<dbReference type="EMBL" id="QOVN01000010">
    <property type="protein sequence ID" value="RXG26954.1"/>
    <property type="molecule type" value="Genomic_DNA"/>
</dbReference>
<evidence type="ECO:0000313" key="3">
    <source>
        <dbReference type="Proteomes" id="UP000184240"/>
    </source>
</evidence>
<organism evidence="2 3">
    <name type="scientific">Leeuwenhoekiella palythoae</name>
    <dbReference type="NCBI Taxonomy" id="573501"/>
    <lineage>
        <taxon>Bacteria</taxon>
        <taxon>Pseudomonadati</taxon>
        <taxon>Bacteroidota</taxon>
        <taxon>Flavobacteriia</taxon>
        <taxon>Flavobacteriales</taxon>
        <taxon>Flavobacteriaceae</taxon>
        <taxon>Leeuwenhoekiella</taxon>
    </lineage>
</organism>
<sequence length="116" mass="13354">MSYMSLIYKNPYGSVFTISDAPNPKCNYQLVIDSMGIFMSKKDIYSLLNIVRSYFQPCYCENCQGKLPDKLYLPDTNSELCLMVDPLLLADFEELFVGATFHIEMQETLKNHEIDS</sequence>
<evidence type="ECO:0000313" key="4">
    <source>
        <dbReference type="Proteomes" id="UP000290037"/>
    </source>
</evidence>
<proteinExistence type="predicted"/>